<evidence type="ECO:0000256" key="2">
    <source>
        <dbReference type="ARBA" id="ARBA00022643"/>
    </source>
</evidence>
<feature type="compositionally biased region" description="Polar residues" evidence="5">
    <location>
        <begin position="52"/>
        <end position="62"/>
    </location>
</feature>
<dbReference type="SUPFAM" id="SSF51679">
    <property type="entry name" value="Bacterial luciferase-like"/>
    <property type="match status" value="1"/>
</dbReference>
<keyword evidence="7" id="KW-1185">Reference proteome</keyword>
<accession>A0ABP9NEX2</accession>
<keyword evidence="4" id="KW-0503">Monooxygenase</keyword>
<evidence type="ECO:0000256" key="1">
    <source>
        <dbReference type="ARBA" id="ARBA00022630"/>
    </source>
</evidence>
<name>A0ABP9NEX2_9PSEU</name>
<evidence type="ECO:0000256" key="3">
    <source>
        <dbReference type="ARBA" id="ARBA00023002"/>
    </source>
</evidence>
<dbReference type="PANTHER" id="PTHR30011:SF16">
    <property type="entry name" value="C2H2 FINGER DOMAIN TRANSCRIPTION FACTOR (EUROFUNG)-RELATED"/>
    <property type="match status" value="1"/>
</dbReference>
<organism evidence="6 7">
    <name type="scientific">Pseudonocardia adelaidensis</name>
    <dbReference type="NCBI Taxonomy" id="648754"/>
    <lineage>
        <taxon>Bacteria</taxon>
        <taxon>Bacillati</taxon>
        <taxon>Actinomycetota</taxon>
        <taxon>Actinomycetes</taxon>
        <taxon>Pseudonocardiales</taxon>
        <taxon>Pseudonocardiaceae</taxon>
        <taxon>Pseudonocardia</taxon>
    </lineage>
</organism>
<dbReference type="InterPro" id="IPR036661">
    <property type="entry name" value="Luciferase-like_sf"/>
</dbReference>
<dbReference type="RefSeq" id="WP_345603817.1">
    <property type="nucleotide sequence ID" value="NZ_BAABJO010000004.1"/>
</dbReference>
<dbReference type="InterPro" id="IPR051260">
    <property type="entry name" value="Diverse_substr_monoxygenases"/>
</dbReference>
<dbReference type="PANTHER" id="PTHR30011">
    <property type="entry name" value="ALKANESULFONATE MONOOXYGENASE-RELATED"/>
    <property type="match status" value="1"/>
</dbReference>
<evidence type="ECO:0000256" key="4">
    <source>
        <dbReference type="ARBA" id="ARBA00023033"/>
    </source>
</evidence>
<evidence type="ECO:0000313" key="7">
    <source>
        <dbReference type="Proteomes" id="UP001500804"/>
    </source>
</evidence>
<evidence type="ECO:0008006" key="8">
    <source>
        <dbReference type="Google" id="ProtNLM"/>
    </source>
</evidence>
<protein>
    <recommendedName>
        <fullName evidence="8">Luciferase-like monooxygenase</fullName>
    </recommendedName>
</protein>
<proteinExistence type="predicted"/>
<keyword evidence="1" id="KW-0285">Flavoprotein</keyword>
<comment type="caution">
    <text evidence="6">The sequence shown here is derived from an EMBL/GenBank/DDBJ whole genome shotgun (WGS) entry which is preliminary data.</text>
</comment>
<evidence type="ECO:0000313" key="6">
    <source>
        <dbReference type="EMBL" id="GAA5114706.1"/>
    </source>
</evidence>
<sequence length="122" mass="13185">MLAAPADPQTCTGCTGFRESIVAQIRRTNPTVREYLKQTRYTGSGHAGVVGTPSSWPTTSRTGFRSGAVDGFNLQPDVPVDGLEVIADELVPILRERGPYRTEYQTDTLRGHLLAASPTPVL</sequence>
<dbReference type="Proteomes" id="UP001500804">
    <property type="component" value="Unassembled WGS sequence"/>
</dbReference>
<dbReference type="Gene3D" id="3.20.20.30">
    <property type="entry name" value="Luciferase-like domain"/>
    <property type="match status" value="1"/>
</dbReference>
<keyword evidence="3" id="KW-0560">Oxidoreductase</keyword>
<evidence type="ECO:0000256" key="5">
    <source>
        <dbReference type="SAM" id="MobiDB-lite"/>
    </source>
</evidence>
<reference evidence="7" key="1">
    <citation type="journal article" date="2019" name="Int. J. Syst. Evol. Microbiol.">
        <title>The Global Catalogue of Microorganisms (GCM) 10K type strain sequencing project: providing services to taxonomists for standard genome sequencing and annotation.</title>
        <authorList>
            <consortium name="The Broad Institute Genomics Platform"/>
            <consortium name="The Broad Institute Genome Sequencing Center for Infectious Disease"/>
            <person name="Wu L."/>
            <person name="Ma J."/>
        </authorList>
    </citation>
    <scope>NUCLEOTIDE SEQUENCE [LARGE SCALE GENOMIC DNA]</scope>
    <source>
        <strain evidence="7">JCM 18302</strain>
    </source>
</reference>
<feature type="region of interest" description="Disordered" evidence="5">
    <location>
        <begin position="43"/>
        <end position="62"/>
    </location>
</feature>
<keyword evidence="2" id="KW-0288">FMN</keyword>
<dbReference type="EMBL" id="BAABJO010000004">
    <property type="protein sequence ID" value="GAA5114706.1"/>
    <property type="molecule type" value="Genomic_DNA"/>
</dbReference>
<gene>
    <name evidence="6" type="ORF">GCM10023320_12380</name>
</gene>